<protein>
    <recommendedName>
        <fullName evidence="3">Exo-alpha-sialidase</fullName>
    </recommendedName>
</protein>
<dbReference type="AlphaFoldDB" id="A0A537L8K6"/>
<dbReference type="Gene3D" id="2.130.10.10">
    <property type="entry name" value="YVTN repeat-like/Quinoprotein amine dehydrogenase"/>
    <property type="match status" value="1"/>
</dbReference>
<dbReference type="Proteomes" id="UP000318661">
    <property type="component" value="Unassembled WGS sequence"/>
</dbReference>
<dbReference type="InterPro" id="IPR015943">
    <property type="entry name" value="WD40/YVTN_repeat-like_dom_sf"/>
</dbReference>
<dbReference type="SUPFAM" id="SSF50939">
    <property type="entry name" value="Sialidases"/>
    <property type="match status" value="1"/>
</dbReference>
<name>A0A537L8K6_9BACT</name>
<proteinExistence type="predicted"/>
<dbReference type="InterPro" id="IPR036278">
    <property type="entry name" value="Sialidase_sf"/>
</dbReference>
<organism evidence="1 2">
    <name type="scientific">Candidatus Segetimicrobium genomatis</name>
    <dbReference type="NCBI Taxonomy" id="2569760"/>
    <lineage>
        <taxon>Bacteria</taxon>
        <taxon>Bacillati</taxon>
        <taxon>Candidatus Sysuimicrobiota</taxon>
        <taxon>Candidatus Sysuimicrobiia</taxon>
        <taxon>Candidatus Sysuimicrobiales</taxon>
        <taxon>Candidatus Segetimicrobiaceae</taxon>
        <taxon>Candidatus Segetimicrobium</taxon>
    </lineage>
</organism>
<sequence>MVGAENGWGVSIEYPSGVRTLLRTTDGGIRWKSITPLSSSGQQISIGGITVFSSLIVWVSRINPNGSATSEIFRTIDGGLTWRSATIAAREVTWISFINPRDGWLIAFIDAGMGNENVDIYRSTDGGEIWIKVASARDSGGGSGLPYGDKSSITFVNPTTGWTTGLGPKPDSLYLYVTRDGGSTWRPQSLPLPSQRHQNRPIPPDMTPHWIGSAQPPKFFTVRDGIMRVGFAHYLLNDSTGDTRDTRPVVVFYVSG</sequence>
<comment type="caution">
    <text evidence="1">The sequence shown here is derived from an EMBL/GenBank/DDBJ whole genome shotgun (WGS) entry which is preliminary data.</text>
</comment>
<reference evidence="1 2" key="1">
    <citation type="journal article" date="2019" name="Nat. Microbiol.">
        <title>Mediterranean grassland soil C-N compound turnover is dependent on rainfall and depth, and is mediated by genomically divergent microorganisms.</title>
        <authorList>
            <person name="Diamond S."/>
            <person name="Andeer P.F."/>
            <person name="Li Z."/>
            <person name="Crits-Christoph A."/>
            <person name="Burstein D."/>
            <person name="Anantharaman K."/>
            <person name="Lane K.R."/>
            <person name="Thomas B.C."/>
            <person name="Pan C."/>
            <person name="Northen T.R."/>
            <person name="Banfield J.F."/>
        </authorList>
    </citation>
    <scope>NUCLEOTIDE SEQUENCE [LARGE SCALE GENOMIC DNA]</scope>
    <source>
        <strain evidence="1">NP_2</strain>
    </source>
</reference>
<accession>A0A537L8K6</accession>
<dbReference type="CDD" id="cd15482">
    <property type="entry name" value="Sialidase_non-viral"/>
    <property type="match status" value="1"/>
</dbReference>
<evidence type="ECO:0000313" key="2">
    <source>
        <dbReference type="Proteomes" id="UP000318661"/>
    </source>
</evidence>
<dbReference type="EMBL" id="VBAJ01000269">
    <property type="protein sequence ID" value="TMJ04349.1"/>
    <property type="molecule type" value="Genomic_DNA"/>
</dbReference>
<gene>
    <name evidence="1" type="ORF">E6G99_10615</name>
</gene>
<evidence type="ECO:0008006" key="3">
    <source>
        <dbReference type="Google" id="ProtNLM"/>
    </source>
</evidence>
<evidence type="ECO:0000313" key="1">
    <source>
        <dbReference type="EMBL" id="TMJ04349.1"/>
    </source>
</evidence>